<organism evidence="3 4">
    <name type="scientific">Luteimonas salinisoli</name>
    <dbReference type="NCBI Taxonomy" id="2752307"/>
    <lineage>
        <taxon>Bacteria</taxon>
        <taxon>Pseudomonadati</taxon>
        <taxon>Pseudomonadota</taxon>
        <taxon>Gammaproteobacteria</taxon>
        <taxon>Lysobacterales</taxon>
        <taxon>Lysobacteraceae</taxon>
        <taxon>Luteimonas</taxon>
    </lineage>
</organism>
<sequence>MDSRERGDGLVRAGAASSRERGDGLIRGGAVSSREPKSGLRGGFTCVSRADGLISRGAGSSRERGFTLIEVLLATVLLAAGLALAFATLRAATATVERGEDLAQRSERIRAAEGFLRRRLVSAQPMAFAVDERTGAPVRFLGEPQRMRFVADLPNYLGRGGPALHDIGVARDGDGLQRLEVGFATVLAGEAIEERDARPPEPLAAGLASVRFSYRGLGPDGRPSGWLERWDAGMQLPLQVRVEVEGERDGAWPVLVVALPQGDGRIGEDALQGAVP</sequence>
<dbReference type="AlphaFoldDB" id="A0A853JG94"/>
<evidence type="ECO:0000256" key="1">
    <source>
        <dbReference type="SAM" id="MobiDB-lite"/>
    </source>
</evidence>
<dbReference type="InterPro" id="IPR012902">
    <property type="entry name" value="N_methyl_site"/>
</dbReference>
<dbReference type="EMBL" id="JACCKA010000092">
    <property type="protein sequence ID" value="NZA28411.1"/>
    <property type="molecule type" value="Genomic_DNA"/>
</dbReference>
<accession>A0A853JG94</accession>
<comment type="caution">
    <text evidence="3">The sequence shown here is derived from an EMBL/GenBank/DDBJ whole genome shotgun (WGS) entry which is preliminary data.</text>
</comment>
<name>A0A853JG94_9GAMM</name>
<keyword evidence="2" id="KW-0472">Membrane</keyword>
<keyword evidence="2" id="KW-1133">Transmembrane helix</keyword>
<feature type="region of interest" description="Disordered" evidence="1">
    <location>
        <begin position="1"/>
        <end position="38"/>
    </location>
</feature>
<reference evidence="3 4" key="1">
    <citation type="submission" date="2020-07" db="EMBL/GenBank/DDBJ databases">
        <title>Luteimonas sp. SJ-92.</title>
        <authorList>
            <person name="Huang X.-X."/>
            <person name="Xu L."/>
            <person name="Sun J.-Q."/>
        </authorList>
    </citation>
    <scope>NUCLEOTIDE SEQUENCE [LARGE SCALE GENOMIC DNA]</scope>
    <source>
        <strain evidence="3 4">SJ-92</strain>
    </source>
</reference>
<dbReference type="NCBIfam" id="TIGR02532">
    <property type="entry name" value="IV_pilin_GFxxxE"/>
    <property type="match status" value="1"/>
</dbReference>
<dbReference type="PROSITE" id="PS00409">
    <property type="entry name" value="PROKAR_NTER_METHYL"/>
    <property type="match status" value="1"/>
</dbReference>
<evidence type="ECO:0000313" key="3">
    <source>
        <dbReference type="EMBL" id="NZA28411.1"/>
    </source>
</evidence>
<keyword evidence="4" id="KW-1185">Reference proteome</keyword>
<keyword evidence="2" id="KW-0812">Transmembrane</keyword>
<dbReference type="Proteomes" id="UP000578091">
    <property type="component" value="Unassembled WGS sequence"/>
</dbReference>
<proteinExistence type="predicted"/>
<feature type="transmembrane region" description="Helical" evidence="2">
    <location>
        <begin position="66"/>
        <end position="89"/>
    </location>
</feature>
<protein>
    <submittedName>
        <fullName evidence="3">Prepilin-type N-terminal cleavage/methylation domain-containing protein</fullName>
    </submittedName>
</protein>
<gene>
    <name evidence="3" type="ORF">H0E84_18715</name>
</gene>
<evidence type="ECO:0000256" key="2">
    <source>
        <dbReference type="SAM" id="Phobius"/>
    </source>
</evidence>
<evidence type="ECO:0000313" key="4">
    <source>
        <dbReference type="Proteomes" id="UP000578091"/>
    </source>
</evidence>
<dbReference type="Pfam" id="PF07963">
    <property type="entry name" value="N_methyl"/>
    <property type="match status" value="1"/>
</dbReference>